<organism evidence="1 2">
    <name type="scientific">Pleurotus eryngii</name>
    <name type="common">Boletus of the steppes</name>
    <dbReference type="NCBI Taxonomy" id="5323"/>
    <lineage>
        <taxon>Eukaryota</taxon>
        <taxon>Fungi</taxon>
        <taxon>Dikarya</taxon>
        <taxon>Basidiomycota</taxon>
        <taxon>Agaricomycotina</taxon>
        <taxon>Agaricomycetes</taxon>
        <taxon>Agaricomycetidae</taxon>
        <taxon>Agaricales</taxon>
        <taxon>Pleurotineae</taxon>
        <taxon>Pleurotaceae</taxon>
        <taxon>Pleurotus</taxon>
    </lineage>
</organism>
<accession>A0A9P5ZKI1</accession>
<sequence length="130" mass="15521">MHKQWPIYTSQVTMKKIHHWVSEGNLTSYMPILLERVTAAELFNYWITQMKIDAEKKKGFSPEEKKQREGELLVWIRNNWHAKRHRKKVADNGGWLHRIGYQTVLPRMDAYKECIEKYANQYLEAGMLGE</sequence>
<reference evidence="1" key="1">
    <citation type="submission" date="2020-11" db="EMBL/GenBank/DDBJ databases">
        <authorList>
            <consortium name="DOE Joint Genome Institute"/>
            <person name="Ahrendt S."/>
            <person name="Riley R."/>
            <person name="Andreopoulos W."/>
            <person name="Labutti K."/>
            <person name="Pangilinan J."/>
            <person name="Ruiz-Duenas F.J."/>
            <person name="Barrasa J.M."/>
            <person name="Sanchez-Garcia M."/>
            <person name="Camarero S."/>
            <person name="Miyauchi S."/>
            <person name="Serrano A."/>
            <person name="Linde D."/>
            <person name="Babiker R."/>
            <person name="Drula E."/>
            <person name="Ayuso-Fernandez I."/>
            <person name="Pacheco R."/>
            <person name="Padilla G."/>
            <person name="Ferreira P."/>
            <person name="Barriuso J."/>
            <person name="Kellner H."/>
            <person name="Castanera R."/>
            <person name="Alfaro M."/>
            <person name="Ramirez L."/>
            <person name="Pisabarro A.G."/>
            <person name="Kuo A."/>
            <person name="Tritt A."/>
            <person name="Lipzen A."/>
            <person name="He G."/>
            <person name="Yan M."/>
            <person name="Ng V."/>
            <person name="Cullen D."/>
            <person name="Martin F."/>
            <person name="Rosso M.-N."/>
            <person name="Henrissat B."/>
            <person name="Hibbett D."/>
            <person name="Martinez A.T."/>
            <person name="Grigoriev I.V."/>
        </authorList>
    </citation>
    <scope>NUCLEOTIDE SEQUENCE</scope>
    <source>
        <strain evidence="1">ATCC 90797</strain>
    </source>
</reference>
<dbReference type="EMBL" id="MU154699">
    <property type="protein sequence ID" value="KAF9488743.1"/>
    <property type="molecule type" value="Genomic_DNA"/>
</dbReference>
<dbReference type="Proteomes" id="UP000807025">
    <property type="component" value="Unassembled WGS sequence"/>
</dbReference>
<evidence type="ECO:0000313" key="2">
    <source>
        <dbReference type="Proteomes" id="UP000807025"/>
    </source>
</evidence>
<proteinExistence type="predicted"/>
<evidence type="ECO:0000313" key="1">
    <source>
        <dbReference type="EMBL" id="KAF9488743.1"/>
    </source>
</evidence>
<comment type="caution">
    <text evidence="1">The sequence shown here is derived from an EMBL/GenBank/DDBJ whole genome shotgun (WGS) entry which is preliminary data.</text>
</comment>
<dbReference type="AlphaFoldDB" id="A0A9P5ZKI1"/>
<gene>
    <name evidence="1" type="ORF">BDN71DRAFT_1435908</name>
</gene>
<name>A0A9P5ZKI1_PLEER</name>
<keyword evidence="2" id="KW-1185">Reference proteome</keyword>
<protein>
    <submittedName>
        <fullName evidence="1">Uncharacterized protein</fullName>
    </submittedName>
</protein>